<evidence type="ECO:0000313" key="2">
    <source>
        <dbReference type="Proteomes" id="UP000035642"/>
    </source>
</evidence>
<sequence>MGEAEGCVVCLPGPQGLLGLNGRSSLPAIIGESEMPGEAGNRGFGSVGNSRQPGLSGIQGIPGKPGEPAQRGAGLPGPIRQMGPPGPPGEP</sequence>
<dbReference type="AlphaFoldDB" id="A0A0K0DMJ9"/>
<reference evidence="2" key="1">
    <citation type="submission" date="2012-09" db="EMBL/GenBank/DDBJ databases">
        <authorList>
            <person name="Martin A.A."/>
        </authorList>
    </citation>
    <scope>NUCLEOTIDE SEQUENCE</scope>
</reference>
<name>A0A0K0DMJ9_ANGCA</name>
<keyword evidence="2" id="KW-1185">Reference proteome</keyword>
<dbReference type="WBParaSite" id="ACAC_0001292001-mRNA-1">
    <property type="protein sequence ID" value="ACAC_0001292001-mRNA-1"/>
    <property type="gene ID" value="ACAC_0001292001"/>
</dbReference>
<dbReference type="STRING" id="6313.A0A0K0DMJ9"/>
<proteinExistence type="predicted"/>
<protein>
    <submittedName>
        <fullName evidence="3">Collagen alpha-1(I) chain-like</fullName>
    </submittedName>
</protein>
<evidence type="ECO:0000256" key="1">
    <source>
        <dbReference type="SAM" id="MobiDB-lite"/>
    </source>
</evidence>
<organism evidence="2 3">
    <name type="scientific">Angiostrongylus cantonensis</name>
    <name type="common">Rat lungworm</name>
    <dbReference type="NCBI Taxonomy" id="6313"/>
    <lineage>
        <taxon>Eukaryota</taxon>
        <taxon>Metazoa</taxon>
        <taxon>Ecdysozoa</taxon>
        <taxon>Nematoda</taxon>
        <taxon>Chromadorea</taxon>
        <taxon>Rhabditida</taxon>
        <taxon>Rhabditina</taxon>
        <taxon>Rhabditomorpha</taxon>
        <taxon>Strongyloidea</taxon>
        <taxon>Metastrongylidae</taxon>
        <taxon>Angiostrongylus</taxon>
    </lineage>
</organism>
<dbReference type="Proteomes" id="UP000035642">
    <property type="component" value="Unassembled WGS sequence"/>
</dbReference>
<accession>A0A0K0DMJ9</accession>
<reference evidence="3" key="2">
    <citation type="submission" date="2017-02" db="UniProtKB">
        <authorList>
            <consortium name="WormBaseParasite"/>
        </authorList>
    </citation>
    <scope>IDENTIFICATION</scope>
</reference>
<evidence type="ECO:0000313" key="3">
    <source>
        <dbReference type="WBParaSite" id="ACAC_0001292001-mRNA-1"/>
    </source>
</evidence>
<feature type="region of interest" description="Disordered" evidence="1">
    <location>
        <begin position="31"/>
        <end position="91"/>
    </location>
</feature>